<name>A0A919T4A8_9ACTN</name>
<keyword evidence="2" id="KW-1185">Reference proteome</keyword>
<dbReference type="AlphaFoldDB" id="A0A919T4A8"/>
<dbReference type="InterPro" id="IPR025412">
    <property type="entry name" value="DUF4304"/>
</dbReference>
<organism evidence="1 2">
    <name type="scientific">Paractinoplanes toevensis</name>
    <dbReference type="NCBI Taxonomy" id="571911"/>
    <lineage>
        <taxon>Bacteria</taxon>
        <taxon>Bacillati</taxon>
        <taxon>Actinomycetota</taxon>
        <taxon>Actinomycetes</taxon>
        <taxon>Micromonosporales</taxon>
        <taxon>Micromonosporaceae</taxon>
        <taxon>Paractinoplanes</taxon>
    </lineage>
</organism>
<comment type="caution">
    <text evidence="1">The sequence shown here is derived from an EMBL/GenBank/DDBJ whole genome shotgun (WGS) entry which is preliminary data.</text>
</comment>
<evidence type="ECO:0000313" key="2">
    <source>
        <dbReference type="Proteomes" id="UP000677082"/>
    </source>
</evidence>
<gene>
    <name evidence="1" type="ORF">Ato02nite_008870</name>
</gene>
<evidence type="ECO:0008006" key="3">
    <source>
        <dbReference type="Google" id="ProtNLM"/>
    </source>
</evidence>
<evidence type="ECO:0000313" key="1">
    <source>
        <dbReference type="EMBL" id="GIM89094.1"/>
    </source>
</evidence>
<reference evidence="1 2" key="1">
    <citation type="submission" date="2021-03" db="EMBL/GenBank/DDBJ databases">
        <title>Whole genome shotgun sequence of Actinoplanes toevensis NBRC 105298.</title>
        <authorList>
            <person name="Komaki H."/>
            <person name="Tamura T."/>
        </authorList>
    </citation>
    <scope>NUCLEOTIDE SEQUENCE [LARGE SCALE GENOMIC DNA]</scope>
    <source>
        <strain evidence="1 2">NBRC 105298</strain>
    </source>
</reference>
<proteinExistence type="predicted"/>
<dbReference type="Pfam" id="PF14137">
    <property type="entry name" value="DUF4304"/>
    <property type="match status" value="1"/>
</dbReference>
<accession>A0A919T4A8</accession>
<protein>
    <recommendedName>
        <fullName evidence="3">DUF4304 domain-containing protein</fullName>
    </recommendedName>
</protein>
<dbReference type="Proteomes" id="UP000677082">
    <property type="component" value="Unassembled WGS sequence"/>
</dbReference>
<dbReference type="EMBL" id="BOQN01000011">
    <property type="protein sequence ID" value="GIM89094.1"/>
    <property type="molecule type" value="Genomic_DNA"/>
</dbReference>
<sequence length="201" mass="22648">MIVARAVLGTCARLLGERLAALGFEADGAVFRRYNPGGDVVIVDLQPHRSFLGDTQFLVNLAFLLDPAWRHYGFPPEKRPDTSHGTWWERVNPTDWEDHDDGEGFVEQWVVAGEADCATVVERLFARLGERLPVVLDWLDRDRLRQAVAEGTPVGYATELWLMAEDGPSDRLRAELFDSGPPEDGSDVDRAIWAYAHRFSR</sequence>